<accession>A0A671XDQ5</accession>
<name>A0A671XDQ5_SPAAU</name>
<evidence type="ECO:0000256" key="2">
    <source>
        <dbReference type="SAM" id="Coils"/>
    </source>
</evidence>
<dbReference type="SMART" id="SM00360">
    <property type="entry name" value="RRM"/>
    <property type="match status" value="4"/>
</dbReference>
<dbReference type="AlphaFoldDB" id="A0A671XDQ5"/>
<dbReference type="RefSeq" id="XP_030259649.1">
    <property type="nucleotide sequence ID" value="XM_030403789.1"/>
</dbReference>
<dbReference type="GeneID" id="115573135"/>
<dbReference type="GO" id="GO:0003723">
    <property type="term" value="F:RNA binding"/>
    <property type="evidence" value="ECO:0007669"/>
    <property type="project" value="UniProtKB-UniRule"/>
</dbReference>
<feature type="domain" description="RRM" evidence="4">
    <location>
        <begin position="274"/>
        <end position="348"/>
    </location>
</feature>
<evidence type="ECO:0000256" key="3">
    <source>
        <dbReference type="SAM" id="MobiDB-lite"/>
    </source>
</evidence>
<organism evidence="5 6">
    <name type="scientific">Sparus aurata</name>
    <name type="common">Gilthead sea bream</name>
    <dbReference type="NCBI Taxonomy" id="8175"/>
    <lineage>
        <taxon>Eukaryota</taxon>
        <taxon>Metazoa</taxon>
        <taxon>Chordata</taxon>
        <taxon>Craniata</taxon>
        <taxon>Vertebrata</taxon>
        <taxon>Euteleostomi</taxon>
        <taxon>Actinopterygii</taxon>
        <taxon>Neopterygii</taxon>
        <taxon>Teleostei</taxon>
        <taxon>Neoteleostei</taxon>
        <taxon>Acanthomorphata</taxon>
        <taxon>Eupercaria</taxon>
        <taxon>Spariformes</taxon>
        <taxon>Sparidae</taxon>
        <taxon>Sparus</taxon>
    </lineage>
</organism>
<dbReference type="SUPFAM" id="SSF54928">
    <property type="entry name" value="RNA-binding domain, RBD"/>
    <property type="match status" value="4"/>
</dbReference>
<reference evidence="5" key="1">
    <citation type="submission" date="2021-04" db="EMBL/GenBank/DDBJ databases">
        <authorList>
            <consortium name="Wellcome Sanger Institute Data Sharing"/>
        </authorList>
    </citation>
    <scope>NUCLEOTIDE SEQUENCE [LARGE SCALE GENOMIC DNA]</scope>
</reference>
<dbReference type="InterPro" id="IPR012677">
    <property type="entry name" value="Nucleotide-bd_a/b_plait_sf"/>
</dbReference>
<feature type="domain" description="RRM" evidence="4">
    <location>
        <begin position="176"/>
        <end position="252"/>
    </location>
</feature>
<feature type="region of interest" description="Disordered" evidence="3">
    <location>
        <begin position="1"/>
        <end position="113"/>
    </location>
</feature>
<keyword evidence="1" id="KW-0694">RNA-binding</keyword>
<dbReference type="OMA" id="MKIFRKA"/>
<feature type="coiled-coil region" evidence="2">
    <location>
        <begin position="445"/>
        <end position="479"/>
    </location>
</feature>
<evidence type="ECO:0000313" key="6">
    <source>
        <dbReference type="Proteomes" id="UP000472265"/>
    </source>
</evidence>
<dbReference type="PROSITE" id="PS50102">
    <property type="entry name" value="RRM"/>
    <property type="match status" value="4"/>
</dbReference>
<dbReference type="InterPro" id="IPR000504">
    <property type="entry name" value="RRM_dom"/>
</dbReference>
<dbReference type="Ensembl" id="ENSSAUT00010051818.1">
    <property type="protein sequence ID" value="ENSSAUP00010049247.1"/>
    <property type="gene ID" value="ENSSAUG00010020569.1"/>
</dbReference>
<dbReference type="Proteomes" id="UP000472265">
    <property type="component" value="Chromosome 21"/>
</dbReference>
<evidence type="ECO:0000259" key="4">
    <source>
        <dbReference type="PROSITE" id="PS50102"/>
    </source>
</evidence>
<gene>
    <name evidence="5" type="primary">LOC115573135</name>
</gene>
<dbReference type="Pfam" id="PF00076">
    <property type="entry name" value="RRM_1"/>
    <property type="match status" value="3"/>
</dbReference>
<feature type="domain" description="RRM" evidence="4">
    <location>
        <begin position="481"/>
        <end position="556"/>
    </location>
</feature>
<reference evidence="5" key="3">
    <citation type="submission" date="2025-09" db="UniProtKB">
        <authorList>
            <consortium name="Ensembl"/>
        </authorList>
    </citation>
    <scope>IDENTIFICATION</scope>
</reference>
<dbReference type="InterPro" id="IPR035979">
    <property type="entry name" value="RBD_domain_sf"/>
</dbReference>
<sequence>MAKTEETKQRKRQSKVVNKEAVDGEDNSNPDPQKDDVIEVKGSASNVSVSWDEKNGEGAVDDSEKTTDASGQMMDSGEHTPIISSADAVSSTEVSPSEATETNIKEETQESGDCQMDITVGERESTIAVTWEKKNEEGARDKQMIVKETKVKGKRKVDSTVDTSPSKKTKLINDGFCLFVGNLNTSKKFEDVKDSLANFFMTQSLLVQDIRLDRSKKHAHVDLASEMDLTKALTLNGEMVLDKPMKIDKAKVKDAEKVKVKVSPADKKASIDAKCLFLKNLPYTATKQDIMKIFRKAVNVRFPGGAEGPSKGIAFVELKSKAVAKKLLQKKRVFKIQDRVLTVDSVGEAKKPQAATAKDDNKKTRAAAPPNNTLFVSNLSFDVNVKKLRSVFQKAVEITVPKSKGKARGFAFVEFRTVADAEEALQSTQNMKLLEREVKAQFYDSQEKTEKVKEKSEKAEKAKEKAVKAKEKAEKVKVLTTTLVVLGLTQKTSAETLKSAFEGATSARVILDKETGASKKYGFVDFESEESCKAVKEAMEDCEIDGSKVTVAYANPKGVKGTSGGLAGRPAGQKAAARGGHKDKGGKAGRGKGGKGKVSRGGKGHGAGKRKAVKKGGNKG</sequence>
<feature type="region of interest" description="Disordered" evidence="3">
    <location>
        <begin position="559"/>
        <end position="620"/>
    </location>
</feature>
<evidence type="ECO:0000313" key="5">
    <source>
        <dbReference type="Ensembl" id="ENSSAUP00010049247.1"/>
    </source>
</evidence>
<feature type="compositionally biased region" description="Basic and acidic residues" evidence="3">
    <location>
        <begin position="51"/>
        <end position="67"/>
    </location>
</feature>
<evidence type="ECO:0000256" key="1">
    <source>
        <dbReference type="PROSITE-ProRule" id="PRU00176"/>
    </source>
</evidence>
<protein>
    <submittedName>
        <fullName evidence="5">Nucleolin-like</fullName>
    </submittedName>
</protein>
<keyword evidence="2" id="KW-0175">Coiled coil</keyword>
<feature type="domain" description="RRM" evidence="4">
    <location>
        <begin position="372"/>
        <end position="445"/>
    </location>
</feature>
<dbReference type="OrthoDB" id="167718at2759"/>
<dbReference type="GeneTree" id="ENSGT00940000163473"/>
<feature type="compositionally biased region" description="Basic residues" evidence="3">
    <location>
        <begin position="587"/>
        <end position="620"/>
    </location>
</feature>
<reference evidence="5" key="2">
    <citation type="submission" date="2025-08" db="UniProtKB">
        <authorList>
            <consortium name="Ensembl"/>
        </authorList>
    </citation>
    <scope>IDENTIFICATION</scope>
</reference>
<proteinExistence type="predicted"/>
<dbReference type="InParanoid" id="A0A671XDQ5"/>
<dbReference type="Gene3D" id="3.30.70.330">
    <property type="match status" value="4"/>
</dbReference>
<keyword evidence="6" id="KW-1185">Reference proteome</keyword>
<dbReference type="PANTHER" id="PTHR48037:SF1">
    <property type="entry name" value="RRM DOMAIN-CONTAINING PROTEIN"/>
    <property type="match status" value="1"/>
</dbReference>
<dbReference type="PANTHER" id="PTHR48037">
    <property type="entry name" value="ATPASE E1"/>
    <property type="match status" value="1"/>
</dbReference>
<feature type="compositionally biased region" description="Polar residues" evidence="3">
    <location>
        <begin position="87"/>
        <end position="102"/>
    </location>
</feature>